<evidence type="ECO:0000256" key="5">
    <source>
        <dbReference type="ARBA" id="ARBA00022832"/>
    </source>
</evidence>
<evidence type="ECO:0000256" key="1">
    <source>
        <dbReference type="ARBA" id="ARBA00005005"/>
    </source>
</evidence>
<dbReference type="Gene3D" id="3.30.559.10">
    <property type="entry name" value="Chloramphenicol acetyltransferase-like domain"/>
    <property type="match status" value="1"/>
</dbReference>
<dbReference type="Pfam" id="PF00755">
    <property type="entry name" value="Carn_acyltransf"/>
    <property type="match status" value="1"/>
</dbReference>
<keyword evidence="3" id="KW-0813">Transport</keyword>
<evidence type="ECO:0000256" key="10">
    <source>
        <dbReference type="RuleBase" id="RU003801"/>
    </source>
</evidence>
<dbReference type="InterPro" id="IPR042231">
    <property type="entry name" value="Cho/carn_acyl_trans_2"/>
</dbReference>
<dbReference type="GO" id="GO:0005739">
    <property type="term" value="C:mitochondrion"/>
    <property type="evidence" value="ECO:0007669"/>
    <property type="project" value="TreeGrafter"/>
</dbReference>
<comment type="catalytic activity">
    <reaction evidence="8">
        <text>4,8-dimethylnonanoyl-CoA + (R)-carnitine = O-4,8-dimethylnonanoyl-(R)-carnitine + CoA</text>
        <dbReference type="Rhea" id="RHEA:44860"/>
        <dbReference type="ChEBI" id="CHEBI:16347"/>
        <dbReference type="ChEBI" id="CHEBI:57287"/>
        <dbReference type="ChEBI" id="CHEBI:77061"/>
        <dbReference type="ChEBI" id="CHEBI:84654"/>
    </reaction>
</comment>
<dbReference type="Gene3D" id="1.20.1280.180">
    <property type="match status" value="1"/>
</dbReference>
<evidence type="ECO:0000259" key="11">
    <source>
        <dbReference type="Pfam" id="PF00755"/>
    </source>
</evidence>
<name>A0A0B7AV73_9EUPU</name>
<comment type="similarity">
    <text evidence="2 10">Belongs to the carnitine/choline acetyltransferase family.</text>
</comment>
<dbReference type="AlphaFoldDB" id="A0A0B7AV73"/>
<organism evidence="12">
    <name type="scientific">Arion vulgaris</name>
    <dbReference type="NCBI Taxonomy" id="1028688"/>
    <lineage>
        <taxon>Eukaryota</taxon>
        <taxon>Metazoa</taxon>
        <taxon>Spiralia</taxon>
        <taxon>Lophotrochozoa</taxon>
        <taxon>Mollusca</taxon>
        <taxon>Gastropoda</taxon>
        <taxon>Heterobranchia</taxon>
        <taxon>Euthyneura</taxon>
        <taxon>Panpulmonata</taxon>
        <taxon>Eupulmonata</taxon>
        <taxon>Stylommatophora</taxon>
        <taxon>Helicina</taxon>
        <taxon>Arionoidea</taxon>
        <taxon>Arionidae</taxon>
        <taxon>Arion</taxon>
    </lineage>
</organism>
<comment type="pathway">
    <text evidence="1">Lipid metabolism; fatty acid beta-oxidation.</text>
</comment>
<dbReference type="GO" id="GO:0006635">
    <property type="term" value="P:fatty acid beta-oxidation"/>
    <property type="evidence" value="ECO:0007669"/>
    <property type="project" value="UniProtKB-UniPathway"/>
</dbReference>
<dbReference type="FunFam" id="1.10.275.20:FF:000001">
    <property type="entry name" value="carnitine O-palmitoyltransferase 2, mitochondrial"/>
    <property type="match status" value="1"/>
</dbReference>
<accession>A0A0B7AV73</accession>
<dbReference type="UniPathway" id="UPA00659"/>
<evidence type="ECO:0000256" key="7">
    <source>
        <dbReference type="ARBA" id="ARBA00023315"/>
    </source>
</evidence>
<dbReference type="InterPro" id="IPR042572">
    <property type="entry name" value="Carn_acyl_trans_N"/>
</dbReference>
<evidence type="ECO:0000256" key="3">
    <source>
        <dbReference type="ARBA" id="ARBA00022448"/>
    </source>
</evidence>
<dbReference type="InterPro" id="IPR000542">
    <property type="entry name" value="Carn_acyl_trans"/>
</dbReference>
<evidence type="ECO:0000313" key="12">
    <source>
        <dbReference type="EMBL" id="CEK84507.1"/>
    </source>
</evidence>
<evidence type="ECO:0000256" key="2">
    <source>
        <dbReference type="ARBA" id="ARBA00005232"/>
    </source>
</evidence>
<evidence type="ECO:0000256" key="9">
    <source>
        <dbReference type="PIRSR" id="PIRSR600542-1"/>
    </source>
</evidence>
<dbReference type="GO" id="GO:0004095">
    <property type="term" value="F:carnitine O-palmitoyltransferase activity"/>
    <property type="evidence" value="ECO:0007669"/>
    <property type="project" value="TreeGrafter"/>
</dbReference>
<keyword evidence="7 10" id="KW-0012">Acyltransferase</keyword>
<evidence type="ECO:0000256" key="6">
    <source>
        <dbReference type="ARBA" id="ARBA00023098"/>
    </source>
</evidence>
<dbReference type="Gene3D" id="3.30.559.70">
    <property type="entry name" value="Choline/Carnitine o-acyltransferase, domain 2"/>
    <property type="match status" value="1"/>
</dbReference>
<dbReference type="InterPro" id="IPR039551">
    <property type="entry name" value="Cho/carn_acyl_trans"/>
</dbReference>
<dbReference type="PANTHER" id="PTHR22589:SF16">
    <property type="entry name" value="CARNITINE O-PALMITOYLTRANSFERASE 2, MITOCHONDRIAL"/>
    <property type="match status" value="1"/>
</dbReference>
<keyword evidence="5" id="KW-0276">Fatty acid metabolism</keyword>
<evidence type="ECO:0000256" key="4">
    <source>
        <dbReference type="ARBA" id="ARBA00022679"/>
    </source>
</evidence>
<dbReference type="FunFam" id="1.20.1280.180:FF:000001">
    <property type="entry name" value="Carnitine O-palmitoyltransferase 2, mitochondrial"/>
    <property type="match status" value="1"/>
</dbReference>
<dbReference type="SUPFAM" id="SSF52777">
    <property type="entry name" value="CoA-dependent acyltransferases"/>
    <property type="match status" value="2"/>
</dbReference>
<keyword evidence="4 10" id="KW-0808">Transferase</keyword>
<dbReference type="PANTHER" id="PTHR22589">
    <property type="entry name" value="CARNITINE O-ACYLTRANSFERASE"/>
    <property type="match status" value="1"/>
</dbReference>
<feature type="domain" description="Choline/carnitine acyltransferase" evidence="11">
    <location>
        <begin position="76"/>
        <end position="666"/>
    </location>
</feature>
<sequence>AVQSSQSIFLCSSTISCETCNMYPRILLRKSTKLSVTFSQGKLFHTSSVLGSSEDREYLHITRIPSYHFQRSLPKLPVPQLDKSCHRYLNAQLPLLSTAEHKQLQGIVEEFKNGKGKDLHNELVATDKANKHTNYVSDLWFDMYLKDRRPVVLTHNPFMCFNDDPRPEYSTQLIRAANMLISSTRFMKTLRDEKLEPEVFHLNPAKSNNNTFQTVTRLLPSSLSWYGAYLFKAFPLDMSQYQRLFNSCRIPRPEKDELYTKKSAKNILVIRKGNLYSFDMLDRDGNIIPETEVLSHLKYILNDPTPAPEYPISTLTSEFRDVWTRARVQLINADPRNADKLRLIEGAMFALCLDDQQPKDANELSRCFLYGDGVNRWYDKCFQLILTKDGKSAVNFEHSWGDGVAVLRYFREVYADSIKNSRVHPDTQPSDKANSDKRVLRLEFTLDPFLKETIKKAKKRFDDATSLLDVHHLQYSKMTRKDVKKAKLSPDSIMQLAIQLAHYQMYGKNVGTYESCSTSAFKHGRTETVRSCTEATKRICEKLYGKGGRQGSNEELMGDLKTCSEVHGLLTKEAALGQGFDRHIFCLKNLAEKNGLSLPMFTNPAYQNLNHIILSTSTLSDPAVQIGGFAAVTPDGFGVGYAIEDKSIGFNVTAYPETNVRDFISCCEKSLNDIHSIIHGVQANEKS</sequence>
<gene>
    <name evidence="12" type="primary">ORF142956</name>
</gene>
<feature type="non-terminal residue" evidence="12">
    <location>
        <position position="1"/>
    </location>
</feature>
<dbReference type="InterPro" id="IPR023213">
    <property type="entry name" value="CAT-like_dom_sf"/>
</dbReference>
<proteinExistence type="inferred from homology"/>
<reference evidence="12" key="1">
    <citation type="submission" date="2014-12" db="EMBL/GenBank/DDBJ databases">
        <title>Insight into the proteome of Arion vulgaris.</title>
        <authorList>
            <person name="Aradska J."/>
            <person name="Bulat T."/>
            <person name="Smidak R."/>
            <person name="Sarate P."/>
            <person name="Gangsoo J."/>
            <person name="Sialana F."/>
            <person name="Bilban M."/>
            <person name="Lubec G."/>
        </authorList>
    </citation>
    <scope>NUCLEOTIDE SEQUENCE</scope>
    <source>
        <tissue evidence="12">Skin</tissue>
    </source>
</reference>
<keyword evidence="6" id="KW-0443">Lipid metabolism</keyword>
<dbReference type="PROSITE" id="PS00440">
    <property type="entry name" value="ACYLTRANSF_C_2"/>
    <property type="match status" value="1"/>
</dbReference>
<feature type="active site" description="Proton acceptor" evidence="9">
    <location>
        <position position="398"/>
    </location>
</feature>
<dbReference type="EMBL" id="HACG01037642">
    <property type="protein sequence ID" value="CEK84507.1"/>
    <property type="molecule type" value="Transcribed_RNA"/>
</dbReference>
<dbReference type="Gene3D" id="1.10.275.20">
    <property type="entry name" value="Choline/Carnitine o-acyltransferase"/>
    <property type="match status" value="1"/>
</dbReference>
<protein>
    <recommendedName>
        <fullName evidence="11">Choline/carnitine acyltransferase domain-containing protein</fullName>
    </recommendedName>
</protein>
<evidence type="ECO:0000256" key="8">
    <source>
        <dbReference type="ARBA" id="ARBA00048999"/>
    </source>
</evidence>